<evidence type="ECO:0000313" key="2">
    <source>
        <dbReference type="EMBL" id="PNI98885.1"/>
    </source>
</evidence>
<dbReference type="Gene3D" id="2.30.42.10">
    <property type="match status" value="1"/>
</dbReference>
<proteinExistence type="predicted"/>
<dbReference type="InterPro" id="IPR001478">
    <property type="entry name" value="PDZ"/>
</dbReference>
<dbReference type="SMART" id="SM00228">
    <property type="entry name" value="PDZ"/>
    <property type="match status" value="1"/>
</dbReference>
<dbReference type="Proteomes" id="UP000236370">
    <property type="component" value="Unassembled WGS sequence"/>
</dbReference>
<sequence>MEELETSLFQTRKAHRIEQMVARWLRRSRDSSARAKVAAADGPARNPTQTLIPVRHTVKIDKDTLLQDYGFHISESLPLTVVAVTAGGSAHGKLFPGDQILQMNNEPAEDLSWERAVDILREAEDSLSITVVRCTSGVPKSSFLTEEKRARLKTNPVKVHFAEEVLISGHSQGNSLLCMPNVLKLYLENGQTKAFKFEANTTVK</sequence>
<dbReference type="Pfam" id="PF00595">
    <property type="entry name" value="PDZ"/>
    <property type="match status" value="1"/>
</dbReference>
<name>A0A2J8QRJ9_PANTR</name>
<dbReference type="FunFam" id="2.30.42.10:FF:000168">
    <property type="entry name" value="FERM and PDZ domain-containing protein 1"/>
    <property type="match status" value="1"/>
</dbReference>
<feature type="non-terminal residue" evidence="2">
    <location>
        <position position="204"/>
    </location>
</feature>
<comment type="caution">
    <text evidence="2">The sequence shown here is derived from an EMBL/GenBank/DDBJ whole genome shotgun (WGS) entry which is preliminary data.</text>
</comment>
<feature type="domain" description="PDZ" evidence="1">
    <location>
        <begin position="57"/>
        <end position="135"/>
    </location>
</feature>
<dbReference type="PROSITE" id="PS50106">
    <property type="entry name" value="PDZ"/>
    <property type="match status" value="1"/>
</dbReference>
<dbReference type="SUPFAM" id="SSF50156">
    <property type="entry name" value="PDZ domain-like"/>
    <property type="match status" value="1"/>
</dbReference>
<dbReference type="InterPro" id="IPR036034">
    <property type="entry name" value="PDZ_sf"/>
</dbReference>
<gene>
    <name evidence="2" type="ORF">CK820_G0014287</name>
</gene>
<evidence type="ECO:0000259" key="1">
    <source>
        <dbReference type="PROSITE" id="PS50106"/>
    </source>
</evidence>
<dbReference type="AlphaFoldDB" id="A0A2J8QRJ9"/>
<dbReference type="PANTHER" id="PTHR46221:SF2">
    <property type="entry name" value="FERM AND PDZ DOMAIN-CONTAINING PROTEIN 1"/>
    <property type="match status" value="1"/>
</dbReference>
<protein>
    <submittedName>
        <fullName evidence="2">FRMPD1 isoform 4</fullName>
    </submittedName>
</protein>
<evidence type="ECO:0000313" key="3">
    <source>
        <dbReference type="Proteomes" id="UP000236370"/>
    </source>
</evidence>
<dbReference type="EMBL" id="NBAG03000022">
    <property type="protein sequence ID" value="PNI98885.1"/>
    <property type="molecule type" value="Genomic_DNA"/>
</dbReference>
<dbReference type="PANTHER" id="PTHR46221">
    <property type="entry name" value="FERM AND PDZ DOMAIN-CONTAINING PROTEIN FAMILY MEMBER"/>
    <property type="match status" value="1"/>
</dbReference>
<reference evidence="2 3" key="1">
    <citation type="submission" date="2017-12" db="EMBL/GenBank/DDBJ databases">
        <title>High-resolution comparative analysis of great ape genomes.</title>
        <authorList>
            <person name="Pollen A."/>
            <person name="Hastie A."/>
            <person name="Hormozdiari F."/>
            <person name="Dougherty M."/>
            <person name="Liu R."/>
            <person name="Chaisson M."/>
            <person name="Hoppe E."/>
            <person name="Hill C."/>
            <person name="Pang A."/>
            <person name="Hillier L."/>
            <person name="Baker C."/>
            <person name="Armstrong J."/>
            <person name="Shendure J."/>
            <person name="Paten B."/>
            <person name="Wilson R."/>
            <person name="Chao H."/>
            <person name="Schneider V."/>
            <person name="Ventura M."/>
            <person name="Kronenberg Z."/>
            <person name="Murali S."/>
            <person name="Gordon D."/>
            <person name="Cantsilieris S."/>
            <person name="Munson K."/>
            <person name="Nelson B."/>
            <person name="Raja A."/>
            <person name="Underwood J."/>
            <person name="Diekhans M."/>
            <person name="Fiddes I."/>
            <person name="Haussler D."/>
            <person name="Eichler E."/>
        </authorList>
    </citation>
    <scope>NUCLEOTIDE SEQUENCE [LARGE SCALE GENOMIC DNA]</scope>
    <source>
        <strain evidence="2">Yerkes chimp pedigree #C0471</strain>
    </source>
</reference>
<organism evidence="2 3">
    <name type="scientific">Pan troglodytes</name>
    <name type="common">Chimpanzee</name>
    <dbReference type="NCBI Taxonomy" id="9598"/>
    <lineage>
        <taxon>Eukaryota</taxon>
        <taxon>Metazoa</taxon>
        <taxon>Chordata</taxon>
        <taxon>Craniata</taxon>
        <taxon>Vertebrata</taxon>
        <taxon>Euteleostomi</taxon>
        <taxon>Mammalia</taxon>
        <taxon>Eutheria</taxon>
        <taxon>Euarchontoglires</taxon>
        <taxon>Primates</taxon>
        <taxon>Haplorrhini</taxon>
        <taxon>Catarrhini</taxon>
        <taxon>Hominidae</taxon>
        <taxon>Pan</taxon>
    </lineage>
</organism>
<dbReference type="CDD" id="cd06769">
    <property type="entry name" value="PDZ_FRMPD1_3_4-like"/>
    <property type="match status" value="1"/>
</dbReference>
<accession>A0A2J8QRJ9</accession>